<evidence type="ECO:0000313" key="4">
    <source>
        <dbReference type="Proteomes" id="UP000256253"/>
    </source>
</evidence>
<sequence length="174" mass="19094">MSLAKAPEPAVERVPSPVPRHRPRRGLFLLHSQPDPHWRPRHTRARRMLGPAMFVGAGIATGLMLHTVDPREPGHYPTCPFLAVTGLYCPGCGAMRAIASLTDGDVPAALGYNPFAMVALVLLIGIFVEWAARQWSGRQKLMTARPWVIGLFAVLTVAFWIARNLPGMTWLSPA</sequence>
<protein>
    <submittedName>
        <fullName evidence="3">Uncharacterized protein DUF2752</fullName>
    </submittedName>
</protein>
<accession>A0A3D9V012</accession>
<feature type="transmembrane region" description="Helical" evidence="2">
    <location>
        <begin position="112"/>
        <end position="132"/>
    </location>
</feature>
<dbReference type="OrthoDB" id="5966662at2"/>
<comment type="caution">
    <text evidence="3">The sequence shown here is derived from an EMBL/GenBank/DDBJ whole genome shotgun (WGS) entry which is preliminary data.</text>
</comment>
<dbReference type="Proteomes" id="UP000256253">
    <property type="component" value="Unassembled WGS sequence"/>
</dbReference>
<name>A0A3D9V012_9MICO</name>
<keyword evidence="2" id="KW-0812">Transmembrane</keyword>
<feature type="transmembrane region" description="Helical" evidence="2">
    <location>
        <begin position="48"/>
        <end position="68"/>
    </location>
</feature>
<feature type="transmembrane region" description="Helical" evidence="2">
    <location>
        <begin position="144"/>
        <end position="162"/>
    </location>
</feature>
<evidence type="ECO:0000313" key="3">
    <source>
        <dbReference type="EMBL" id="REF32215.1"/>
    </source>
</evidence>
<dbReference type="RefSeq" id="WP_115923955.1">
    <property type="nucleotide sequence ID" value="NZ_QTUA01000001.1"/>
</dbReference>
<reference evidence="3 4" key="1">
    <citation type="submission" date="2018-08" db="EMBL/GenBank/DDBJ databases">
        <title>Sequencing the genomes of 1000 actinobacteria strains.</title>
        <authorList>
            <person name="Klenk H.-P."/>
        </authorList>
    </citation>
    <scope>NUCLEOTIDE SEQUENCE [LARGE SCALE GENOMIC DNA]</scope>
    <source>
        <strain evidence="3 4">DSM 22967</strain>
    </source>
</reference>
<organism evidence="3 4">
    <name type="scientific">Calidifontibacter indicus</name>
    <dbReference type="NCBI Taxonomy" id="419650"/>
    <lineage>
        <taxon>Bacteria</taxon>
        <taxon>Bacillati</taxon>
        <taxon>Actinomycetota</taxon>
        <taxon>Actinomycetes</taxon>
        <taxon>Micrococcales</taxon>
        <taxon>Dermacoccaceae</taxon>
        <taxon>Calidifontibacter</taxon>
    </lineage>
</organism>
<keyword evidence="2" id="KW-1133">Transmembrane helix</keyword>
<dbReference type="EMBL" id="QTUA01000001">
    <property type="protein sequence ID" value="REF32215.1"/>
    <property type="molecule type" value="Genomic_DNA"/>
</dbReference>
<keyword evidence="4" id="KW-1185">Reference proteome</keyword>
<dbReference type="Pfam" id="PF10825">
    <property type="entry name" value="DUF2752"/>
    <property type="match status" value="1"/>
</dbReference>
<evidence type="ECO:0000256" key="2">
    <source>
        <dbReference type="SAM" id="Phobius"/>
    </source>
</evidence>
<evidence type="ECO:0000256" key="1">
    <source>
        <dbReference type="SAM" id="MobiDB-lite"/>
    </source>
</evidence>
<gene>
    <name evidence="3" type="ORF">DFJ65_3320</name>
</gene>
<dbReference type="InterPro" id="IPR021215">
    <property type="entry name" value="DUF2752"/>
</dbReference>
<proteinExistence type="predicted"/>
<dbReference type="AlphaFoldDB" id="A0A3D9V012"/>
<keyword evidence="2" id="KW-0472">Membrane</keyword>
<feature type="region of interest" description="Disordered" evidence="1">
    <location>
        <begin position="1"/>
        <end position="23"/>
    </location>
</feature>